<dbReference type="HOGENOM" id="CLU_2410711_0_0_0"/>
<reference evidence="2 3" key="1">
    <citation type="journal article" date="2010" name="Proc. Natl. Acad. Sci. U.S.A.">
        <title>A Nitrospira metagenome illuminates the physiology and evolution of globally important nitrite-oxidizing bacteria.</title>
        <authorList>
            <person name="Lucker S."/>
            <person name="Wagner M."/>
            <person name="Maixner F."/>
            <person name="Pelletier E."/>
            <person name="Koch H."/>
            <person name="Vacherie B."/>
            <person name="Rattei T."/>
            <person name="Sinninghe Damste J."/>
            <person name="Spieck E."/>
            <person name="Le Paslier D."/>
            <person name="Daims H."/>
        </authorList>
    </citation>
    <scope>NUCLEOTIDE SEQUENCE [LARGE SCALE GENOMIC DNA]</scope>
</reference>
<name>D8PEU3_9BACT</name>
<dbReference type="Pfam" id="PF07883">
    <property type="entry name" value="Cupin_2"/>
    <property type="match status" value="1"/>
</dbReference>
<proteinExistence type="predicted"/>
<dbReference type="STRING" id="330214.NIDE2032"/>
<dbReference type="Proteomes" id="UP000001660">
    <property type="component" value="Chromosome"/>
</dbReference>
<keyword evidence="3" id="KW-1185">Reference proteome</keyword>
<dbReference type="InterPro" id="IPR013096">
    <property type="entry name" value="Cupin_2"/>
</dbReference>
<evidence type="ECO:0000313" key="3">
    <source>
        <dbReference type="Proteomes" id="UP000001660"/>
    </source>
</evidence>
<accession>D8PEU3</accession>
<dbReference type="Gene3D" id="2.60.120.10">
    <property type="entry name" value="Jelly Rolls"/>
    <property type="match status" value="1"/>
</dbReference>
<dbReference type="AlphaFoldDB" id="D8PEU3"/>
<dbReference type="OrthoDB" id="9793521at2"/>
<dbReference type="SUPFAM" id="SSF51182">
    <property type="entry name" value="RmlC-like cupins"/>
    <property type="match status" value="1"/>
</dbReference>
<dbReference type="eggNOG" id="COG0662">
    <property type="taxonomic scope" value="Bacteria"/>
</dbReference>
<dbReference type="InterPro" id="IPR014710">
    <property type="entry name" value="RmlC-like_jellyroll"/>
</dbReference>
<dbReference type="EMBL" id="FP929003">
    <property type="protein sequence ID" value="CBK41752.1"/>
    <property type="molecule type" value="Genomic_DNA"/>
</dbReference>
<organism evidence="2 3">
    <name type="scientific">Nitrospira defluvii</name>
    <dbReference type="NCBI Taxonomy" id="330214"/>
    <lineage>
        <taxon>Bacteria</taxon>
        <taxon>Pseudomonadati</taxon>
        <taxon>Nitrospirota</taxon>
        <taxon>Nitrospiria</taxon>
        <taxon>Nitrospirales</taxon>
        <taxon>Nitrospiraceae</taxon>
        <taxon>Nitrospira</taxon>
    </lineage>
</organism>
<dbReference type="CDD" id="cd02208">
    <property type="entry name" value="cupin_RmlC-like"/>
    <property type="match status" value="1"/>
</dbReference>
<sequence>MRSDTVRVDQRAVAREWGARGFSCDLWVDPPGQVWEDYRHATDELVMPVEGGLELEFGGRCVRPEPGEEILIPAGVSHTVRNIGGTSVKWLYGYSR</sequence>
<dbReference type="InterPro" id="IPR011051">
    <property type="entry name" value="RmlC_Cupin_sf"/>
</dbReference>
<protein>
    <recommendedName>
        <fullName evidence="1">Cupin type-2 domain-containing protein</fullName>
    </recommendedName>
</protein>
<feature type="domain" description="Cupin type-2" evidence="1">
    <location>
        <begin position="27"/>
        <end position="91"/>
    </location>
</feature>
<gene>
    <name evidence="2" type="ORF">NIDE2032</name>
</gene>
<evidence type="ECO:0000259" key="1">
    <source>
        <dbReference type="Pfam" id="PF07883"/>
    </source>
</evidence>
<evidence type="ECO:0000313" key="2">
    <source>
        <dbReference type="EMBL" id="CBK41752.1"/>
    </source>
</evidence>
<dbReference type="KEGG" id="nde:NIDE2032"/>